<protein>
    <submittedName>
        <fullName evidence="3">Uncharacterized protein</fullName>
    </submittedName>
</protein>
<dbReference type="EMBL" id="CATWFT010000014">
    <property type="protein sequence ID" value="CAJ0729119.1"/>
    <property type="molecule type" value="Genomic_DNA"/>
</dbReference>
<proteinExistence type="predicted"/>
<feature type="compositionally biased region" description="Low complexity" evidence="1">
    <location>
        <begin position="372"/>
        <end position="384"/>
    </location>
</feature>
<feature type="region of interest" description="Disordered" evidence="1">
    <location>
        <begin position="348"/>
        <end position="446"/>
    </location>
</feature>
<feature type="transmembrane region" description="Helical" evidence="2">
    <location>
        <begin position="526"/>
        <end position="543"/>
    </location>
</feature>
<feature type="compositionally biased region" description="Polar residues" evidence="1">
    <location>
        <begin position="385"/>
        <end position="398"/>
    </location>
</feature>
<feature type="transmembrane region" description="Helical" evidence="2">
    <location>
        <begin position="104"/>
        <end position="128"/>
    </location>
</feature>
<sequence length="548" mass="56100">MSEAFFFREVGDAMDTLRSFFWAGLRWCGGVGLWVVKRVVFCVVLLLVLGLLARGAHAQAGGCSMPGQVCISGNGSSSGTGVDVSVRQSGNSVPQTPSGNTMSVIVPIAVTVAAVGVAAVALPAAGAVAVTGDVMSSVGMTAIRGGIIGGVALATLMNHVGGGMSVDPNGNVMIATSGVPAGQIDPNSGGWANVSGTGTSACRDYVCTASQVCQDTLAGAAYDGWSVSRIVQNDATSGSCYAVSGSGAEYFRAYISRQQPYVPPVGTPAPATDAQIKAAIAAAPATWPEIYNDMGCPKYGNVLTNVPGGGSNDPCSVLFASPGNGFGVSFSTGGSSWTNNGCAVNSTSCPSATVTTAPTTDTQTKVNADGSKTTTTTTTTKTTTVSGTNDRTNPVEGQTTTTTSTSTTVTNPDGSTTTTTTTTTDQAPPATAGNANQQQQDKQQPTTATFAGGDWKLYTPKEKTFAQVMQNFVSRVQAMPWYTAMSGFFNVTINGGSCPHWVVPSTRFTPMLDGSPIFCGSMAMNLYMMGGVVTMLVAAWYAWRVAFL</sequence>
<evidence type="ECO:0000256" key="2">
    <source>
        <dbReference type="SAM" id="Phobius"/>
    </source>
</evidence>
<keyword evidence="2" id="KW-0472">Membrane</keyword>
<dbReference type="Proteomes" id="UP001189303">
    <property type="component" value="Unassembled WGS sequence"/>
</dbReference>
<keyword evidence="4" id="KW-1185">Reference proteome</keyword>
<gene>
    <name evidence="3" type="ORF">R38712_03937</name>
</gene>
<name>A0ABM9ISU5_RALPI</name>
<comment type="caution">
    <text evidence="3">The sequence shown here is derived from an EMBL/GenBank/DDBJ whole genome shotgun (WGS) entry which is preliminary data.</text>
</comment>
<organism evidence="3 4">
    <name type="scientific">Ralstonia pickettii</name>
    <name type="common">Burkholderia pickettii</name>
    <dbReference type="NCBI Taxonomy" id="329"/>
    <lineage>
        <taxon>Bacteria</taxon>
        <taxon>Pseudomonadati</taxon>
        <taxon>Pseudomonadota</taxon>
        <taxon>Betaproteobacteria</taxon>
        <taxon>Burkholderiales</taxon>
        <taxon>Burkholderiaceae</taxon>
        <taxon>Ralstonia</taxon>
    </lineage>
</organism>
<keyword evidence="2" id="KW-0812">Transmembrane</keyword>
<keyword evidence="2" id="KW-1133">Transmembrane helix</keyword>
<feature type="compositionally biased region" description="Low complexity" evidence="1">
    <location>
        <begin position="399"/>
        <end position="444"/>
    </location>
</feature>
<evidence type="ECO:0000313" key="3">
    <source>
        <dbReference type="EMBL" id="CAJ0729119.1"/>
    </source>
</evidence>
<feature type="compositionally biased region" description="Low complexity" evidence="1">
    <location>
        <begin position="348"/>
        <end position="364"/>
    </location>
</feature>
<evidence type="ECO:0000256" key="1">
    <source>
        <dbReference type="SAM" id="MobiDB-lite"/>
    </source>
</evidence>
<feature type="transmembrane region" description="Helical" evidence="2">
    <location>
        <begin position="134"/>
        <end position="156"/>
    </location>
</feature>
<reference evidence="3 4" key="1">
    <citation type="submission" date="2023-07" db="EMBL/GenBank/DDBJ databases">
        <authorList>
            <person name="Peeters C."/>
        </authorList>
    </citation>
    <scope>NUCLEOTIDE SEQUENCE [LARGE SCALE GENOMIC DNA]</scope>
    <source>
        <strain evidence="3 4">R-38712</strain>
    </source>
</reference>
<accession>A0ABM9ISU5</accession>
<feature type="transmembrane region" description="Helical" evidence="2">
    <location>
        <begin position="31"/>
        <end position="52"/>
    </location>
</feature>
<evidence type="ECO:0000313" key="4">
    <source>
        <dbReference type="Proteomes" id="UP001189303"/>
    </source>
</evidence>